<accession>A0ABX7F353</accession>
<reference evidence="1 2" key="1">
    <citation type="submission" date="2018-09" db="EMBL/GenBank/DDBJ databases">
        <title>Rhizobium sp. MAE2-X.</title>
        <authorList>
            <person name="Lee Y."/>
            <person name="Jeon C.O."/>
        </authorList>
    </citation>
    <scope>NUCLEOTIDE SEQUENCE [LARGE SCALE GENOMIC DNA]</scope>
    <source>
        <strain evidence="1 2">MAE2-X</strain>
        <plasmid evidence="1 2">p1</plasmid>
    </source>
</reference>
<dbReference type="EMBL" id="CP032406">
    <property type="protein sequence ID" value="QRF54182.1"/>
    <property type="molecule type" value="Genomic_DNA"/>
</dbReference>
<evidence type="ECO:0000313" key="1">
    <source>
        <dbReference type="EMBL" id="QRF54182.1"/>
    </source>
</evidence>
<keyword evidence="1" id="KW-0614">Plasmid</keyword>
<protein>
    <recommendedName>
        <fullName evidence="3">DUF1835 domain-containing protein</fullName>
    </recommendedName>
</protein>
<sequence length="320" mass="34965">MQNRLRLTCNEAAAGYLKANQAIALVSAEIVPVSGHFIRSPVTRSNDSERNDQEVLPSSKPMMDRLLERFRSADRVELYIDPDPNSQLLMIYLLSQAIRANVNPSNLAIFQGTTPWGQQNAETSIDAVAPSMQVKEPHLSAAAAIWAAYAAATPQAFLRLDPQDLAPFPLMNRTREALLEDLPSADAGLGACEHLVLKTVAAQGCTVAKVASAFANDPIHLIDLPQIVDLVTALSTGASPVIDGLNGRLGADNFHVDGDACESYTRSHIRLTDYGHKIHSGELDFVKTHGIDRWWGGTRLKGHTAWRWDRKSRALISPEC</sequence>
<name>A0ABX7F353_9HYPH</name>
<evidence type="ECO:0008006" key="3">
    <source>
        <dbReference type="Google" id="ProtNLM"/>
    </source>
</evidence>
<evidence type="ECO:0000313" key="2">
    <source>
        <dbReference type="Proteomes" id="UP000596351"/>
    </source>
</evidence>
<proteinExistence type="predicted"/>
<dbReference type="RefSeq" id="WP_203020572.1">
    <property type="nucleotide sequence ID" value="NZ_CP032406.1"/>
</dbReference>
<gene>
    <name evidence="1" type="ORF">D4A92_21825</name>
</gene>
<keyword evidence="2" id="KW-1185">Reference proteome</keyword>
<geneLocation type="plasmid" evidence="1 2">
    <name>p1</name>
</geneLocation>
<dbReference type="Proteomes" id="UP000596351">
    <property type="component" value="Plasmid p1"/>
</dbReference>
<organism evidence="1 2">
    <name type="scientific">Rhizobium rosettiformans</name>
    <dbReference type="NCBI Taxonomy" id="1368430"/>
    <lineage>
        <taxon>Bacteria</taxon>
        <taxon>Pseudomonadati</taxon>
        <taxon>Pseudomonadota</taxon>
        <taxon>Alphaproteobacteria</taxon>
        <taxon>Hyphomicrobiales</taxon>
        <taxon>Rhizobiaceae</taxon>
        <taxon>Rhizobium/Agrobacterium group</taxon>
        <taxon>Rhizobium</taxon>
    </lineage>
</organism>